<accession>I0IIT3</accession>
<reference evidence="1 2" key="1">
    <citation type="submission" date="2012-02" db="EMBL/GenBank/DDBJ databases">
        <title>Complete genome sequence of Phycisphaera mikurensis NBRC 102666.</title>
        <authorList>
            <person name="Ankai A."/>
            <person name="Hosoyama A."/>
            <person name="Terui Y."/>
            <person name="Sekine M."/>
            <person name="Fukai R."/>
            <person name="Kato Y."/>
            <person name="Nakamura S."/>
            <person name="Yamada-Narita S."/>
            <person name="Kawakoshi A."/>
            <person name="Fukunaga Y."/>
            <person name="Yamazaki S."/>
            <person name="Fujita N."/>
        </authorList>
    </citation>
    <scope>NUCLEOTIDE SEQUENCE [LARGE SCALE GENOMIC DNA]</scope>
    <source>
        <strain evidence="2">NBRC 102666 / KCTC 22515 / FYK2301M01</strain>
    </source>
</reference>
<dbReference type="AlphaFoldDB" id="I0IIT3"/>
<keyword evidence="2" id="KW-1185">Reference proteome</keyword>
<dbReference type="KEGG" id="phm:PSMK_30120"/>
<evidence type="ECO:0000313" key="1">
    <source>
        <dbReference type="EMBL" id="BAM05171.1"/>
    </source>
</evidence>
<name>I0IIT3_PHYMF</name>
<proteinExistence type="predicted"/>
<gene>
    <name evidence="1" type="ordered locus">PSMK_30120</name>
</gene>
<evidence type="ECO:0000313" key="2">
    <source>
        <dbReference type="Proteomes" id="UP000007881"/>
    </source>
</evidence>
<dbReference type="HOGENOM" id="CLU_3203303_0_0_0"/>
<dbReference type="Proteomes" id="UP000007881">
    <property type="component" value="Chromosome"/>
</dbReference>
<dbReference type="EMBL" id="AP012338">
    <property type="protein sequence ID" value="BAM05171.1"/>
    <property type="molecule type" value="Genomic_DNA"/>
</dbReference>
<sequence>MTGREVLDEHFPARRSVRVLTLSACRLNGMPTSSASALVKEHFRA</sequence>
<protein>
    <submittedName>
        <fullName evidence="1">Uncharacterized protein</fullName>
    </submittedName>
</protein>
<organism evidence="1 2">
    <name type="scientific">Phycisphaera mikurensis (strain NBRC 102666 / KCTC 22515 / FYK2301M01)</name>
    <dbReference type="NCBI Taxonomy" id="1142394"/>
    <lineage>
        <taxon>Bacteria</taxon>
        <taxon>Pseudomonadati</taxon>
        <taxon>Planctomycetota</taxon>
        <taxon>Phycisphaerae</taxon>
        <taxon>Phycisphaerales</taxon>
        <taxon>Phycisphaeraceae</taxon>
        <taxon>Phycisphaera</taxon>
    </lineage>
</organism>